<dbReference type="RefSeq" id="XP_025411430.1">
    <property type="nucleotide sequence ID" value="XM_025555645.1"/>
</dbReference>
<proteinExistence type="inferred from homology"/>
<dbReference type="InterPro" id="IPR050271">
    <property type="entry name" value="UDP-glycosyltransferase"/>
</dbReference>
<evidence type="ECO:0000256" key="1">
    <source>
        <dbReference type="ARBA" id="ARBA00009995"/>
    </source>
</evidence>
<comment type="catalytic activity">
    <reaction evidence="5">
        <text>glucuronate acceptor + UDP-alpha-D-glucuronate = acceptor beta-D-glucuronoside + UDP + H(+)</text>
        <dbReference type="Rhea" id="RHEA:21032"/>
        <dbReference type="ChEBI" id="CHEBI:15378"/>
        <dbReference type="ChEBI" id="CHEBI:58052"/>
        <dbReference type="ChEBI" id="CHEBI:58223"/>
        <dbReference type="ChEBI" id="CHEBI:132367"/>
        <dbReference type="ChEBI" id="CHEBI:132368"/>
        <dbReference type="EC" id="2.4.1.17"/>
    </reaction>
</comment>
<dbReference type="PANTHER" id="PTHR48043:SF145">
    <property type="entry name" value="FI06409P-RELATED"/>
    <property type="match status" value="1"/>
</dbReference>
<dbReference type="AlphaFoldDB" id="A0A8B8FKJ3"/>
<dbReference type="PANTHER" id="PTHR48043">
    <property type="entry name" value="EG:EG0003.4 PROTEIN-RELATED"/>
    <property type="match status" value="1"/>
</dbReference>
<evidence type="ECO:0000313" key="8">
    <source>
        <dbReference type="RefSeq" id="XP_025411430.1"/>
    </source>
</evidence>
<dbReference type="InterPro" id="IPR002213">
    <property type="entry name" value="UDP_glucos_trans"/>
</dbReference>
<dbReference type="OrthoDB" id="5835829at2759"/>
<dbReference type="GO" id="GO:0015020">
    <property type="term" value="F:glucuronosyltransferase activity"/>
    <property type="evidence" value="ECO:0007669"/>
    <property type="project" value="UniProtKB-EC"/>
</dbReference>
<dbReference type="Pfam" id="PF00201">
    <property type="entry name" value="UDPGT"/>
    <property type="match status" value="1"/>
</dbReference>
<gene>
    <name evidence="7 8" type="primary">LOC112684241</name>
</gene>
<dbReference type="GO" id="GO:0016020">
    <property type="term" value="C:membrane"/>
    <property type="evidence" value="ECO:0007669"/>
    <property type="project" value="UniProtKB-SubCell"/>
</dbReference>
<accession>A0A8B8FKJ3</accession>
<keyword evidence="2 4" id="KW-0328">Glycosyltransferase</keyword>
<keyword evidence="3 4" id="KW-0808">Transferase</keyword>
<dbReference type="FunFam" id="3.40.50.2000:FF:000021">
    <property type="entry name" value="UDP-glucuronosyltransferase"/>
    <property type="match status" value="1"/>
</dbReference>
<evidence type="ECO:0000313" key="6">
    <source>
        <dbReference type="Proteomes" id="UP000694846"/>
    </source>
</evidence>
<dbReference type="SUPFAM" id="SSF53756">
    <property type="entry name" value="UDP-Glycosyltransferase/glycogen phosphorylase"/>
    <property type="match status" value="1"/>
</dbReference>
<evidence type="ECO:0000256" key="4">
    <source>
        <dbReference type="RuleBase" id="RU003718"/>
    </source>
</evidence>
<sequence length="523" mass="57517">MLGRAAATAMMAALWIGCWCGGCRAYRILAYEPSVGHSHWNVMSAVLESLVDAGHVVVCATVHPATGRLAGHPNYTHVDMAAGVPEHAHRTARDLDYAQLMSLFRSNAFLVRSVTDLTRRMCRLLFEMPGTRRYLVGGGRAGRFDAVVVESLHSECGAALPRALRVPAVYVVPCPPVSWMPAATGSPDSPSYLGALLADRPTPVTFRDRLANALVYVHTQLVRRYHDAGSWVHDTAVLSPSASTGAVVLINTHHSIEPARSAGPNVVDIGGIHLRPAGPIPRDLAQVLDDSDEFGVIVFSFGSLVALNSLPEDILDKLKSVFRQLPQTIIWKYENDHMPDKPDNVVLYKWLPQRAILQHPNVKVFISHGGLNGVYEAVDGGVPILGIPLFFDQPRNIQNLVDLGMALSLKINEFTEATLYEAINRLIEDQKYCKLMNFSENAKRVSTLFKDRPMSPSDSAVYWIEYLIRHGSEANVTPPSADASWTVHFMVDQLFVALSVLALALWCSVRVFRYRTSIGIPGK</sequence>
<evidence type="ECO:0000256" key="5">
    <source>
        <dbReference type="RuleBase" id="RU362059"/>
    </source>
</evidence>
<feature type="signal peptide" evidence="5">
    <location>
        <begin position="1"/>
        <end position="25"/>
    </location>
</feature>
<dbReference type="PROSITE" id="PS51257">
    <property type="entry name" value="PROKAR_LIPOPROTEIN"/>
    <property type="match status" value="1"/>
</dbReference>
<dbReference type="EC" id="2.4.1.17" evidence="5"/>
<dbReference type="PROSITE" id="PS00375">
    <property type="entry name" value="UDPGT"/>
    <property type="match status" value="1"/>
</dbReference>
<dbReference type="InterPro" id="IPR035595">
    <property type="entry name" value="UDP_glycos_trans_CS"/>
</dbReference>
<feature type="chain" id="PRO_5044519763" description="UDP-glucuronosyltransferase" evidence="5">
    <location>
        <begin position="26"/>
        <end position="523"/>
    </location>
</feature>
<dbReference type="Gene3D" id="3.40.50.2000">
    <property type="entry name" value="Glycogen Phosphorylase B"/>
    <property type="match status" value="2"/>
</dbReference>
<reference evidence="7 8" key="1">
    <citation type="submission" date="2025-04" db="UniProtKB">
        <authorList>
            <consortium name="RefSeq"/>
        </authorList>
    </citation>
    <scope>IDENTIFICATION</scope>
    <source>
        <tissue evidence="7 8">Whole body</tissue>
    </source>
</reference>
<dbReference type="Proteomes" id="UP000694846">
    <property type="component" value="Unplaced"/>
</dbReference>
<organism evidence="6 7">
    <name type="scientific">Sipha flava</name>
    <name type="common">yellow sugarcane aphid</name>
    <dbReference type="NCBI Taxonomy" id="143950"/>
    <lineage>
        <taxon>Eukaryota</taxon>
        <taxon>Metazoa</taxon>
        <taxon>Ecdysozoa</taxon>
        <taxon>Arthropoda</taxon>
        <taxon>Hexapoda</taxon>
        <taxon>Insecta</taxon>
        <taxon>Pterygota</taxon>
        <taxon>Neoptera</taxon>
        <taxon>Paraneoptera</taxon>
        <taxon>Hemiptera</taxon>
        <taxon>Sternorrhyncha</taxon>
        <taxon>Aphidomorpha</taxon>
        <taxon>Aphidoidea</taxon>
        <taxon>Aphididae</taxon>
        <taxon>Sipha</taxon>
    </lineage>
</organism>
<name>A0A8B8FKJ3_9HEMI</name>
<comment type="similarity">
    <text evidence="1 4">Belongs to the UDP-glycosyltransferase family.</text>
</comment>
<dbReference type="RefSeq" id="XP_025411429.1">
    <property type="nucleotide sequence ID" value="XM_025555644.1"/>
</dbReference>
<evidence type="ECO:0000313" key="7">
    <source>
        <dbReference type="RefSeq" id="XP_025411429.1"/>
    </source>
</evidence>
<protein>
    <recommendedName>
        <fullName evidence="5">UDP-glucuronosyltransferase</fullName>
        <ecNumber evidence="5">2.4.1.17</ecNumber>
    </recommendedName>
</protein>
<evidence type="ECO:0000256" key="3">
    <source>
        <dbReference type="ARBA" id="ARBA00022679"/>
    </source>
</evidence>
<evidence type="ECO:0000256" key="2">
    <source>
        <dbReference type="ARBA" id="ARBA00022676"/>
    </source>
</evidence>
<keyword evidence="6" id="KW-1185">Reference proteome</keyword>
<dbReference type="CDD" id="cd03784">
    <property type="entry name" value="GT1_Gtf-like"/>
    <property type="match status" value="1"/>
</dbReference>
<comment type="subcellular location">
    <subcellularLocation>
        <location evidence="5">Membrane</location>
        <topology evidence="5">Single-pass membrane protein</topology>
    </subcellularLocation>
</comment>
<dbReference type="GeneID" id="112684241"/>
<keyword evidence="5" id="KW-0732">Signal</keyword>